<evidence type="ECO:0000313" key="3">
    <source>
        <dbReference type="EMBL" id="OWQ52739.1"/>
    </source>
</evidence>
<dbReference type="RefSeq" id="WP_088434047.1">
    <property type="nucleotide sequence ID" value="NZ_SRYW01000009.1"/>
</dbReference>
<feature type="region of interest" description="Disordered" evidence="1">
    <location>
        <begin position="201"/>
        <end position="269"/>
    </location>
</feature>
<feature type="chain" id="PRO_5036036769" evidence="2">
    <location>
        <begin position="19"/>
        <end position="269"/>
    </location>
</feature>
<gene>
    <name evidence="3" type="ORF">CEE60_11875</name>
    <name evidence="4" type="ORF">E5352_11875</name>
</gene>
<feature type="compositionally biased region" description="Basic and acidic residues" evidence="1">
    <location>
        <begin position="244"/>
        <end position="259"/>
    </location>
</feature>
<organism evidence="3 5">
    <name type="scientific">Stenotrophomonas maltophilia</name>
    <name type="common">Pseudomonas maltophilia</name>
    <name type="synonym">Xanthomonas maltophilia</name>
    <dbReference type="NCBI Taxonomy" id="40324"/>
    <lineage>
        <taxon>Bacteria</taxon>
        <taxon>Pseudomonadati</taxon>
        <taxon>Pseudomonadota</taxon>
        <taxon>Gammaproteobacteria</taxon>
        <taxon>Lysobacterales</taxon>
        <taxon>Lysobacteraceae</taxon>
        <taxon>Stenotrophomonas</taxon>
        <taxon>Stenotrophomonas maltophilia group</taxon>
    </lineage>
</organism>
<dbReference type="AlphaFoldDB" id="A0A2D0AJM3"/>
<protein>
    <submittedName>
        <fullName evidence="4">DUF1264 domain-containing protein</fullName>
    </submittedName>
</protein>
<dbReference type="InterPro" id="IPR010686">
    <property type="entry name" value="OBAP-like"/>
</dbReference>
<dbReference type="PANTHER" id="PTHR31360">
    <property type="match status" value="1"/>
</dbReference>
<comment type="caution">
    <text evidence="3">The sequence shown here is derived from an EMBL/GenBank/DDBJ whole genome shotgun (WGS) entry which is preliminary data.</text>
</comment>
<dbReference type="PROSITE" id="PS51257">
    <property type="entry name" value="PROKAR_LIPOPROTEIN"/>
    <property type="match status" value="1"/>
</dbReference>
<evidence type="ECO:0000313" key="6">
    <source>
        <dbReference type="Proteomes" id="UP000306631"/>
    </source>
</evidence>
<dbReference type="Proteomes" id="UP000198157">
    <property type="component" value="Unassembled WGS sequence"/>
</dbReference>
<dbReference type="OrthoDB" id="254168at2"/>
<dbReference type="EMBL" id="SRYW01000009">
    <property type="protein sequence ID" value="TGY33632.1"/>
    <property type="molecule type" value="Genomic_DNA"/>
</dbReference>
<dbReference type="Pfam" id="PF06884">
    <property type="entry name" value="DUF1264"/>
    <property type="match status" value="1"/>
</dbReference>
<feature type="signal peptide" evidence="2">
    <location>
        <begin position="1"/>
        <end position="18"/>
    </location>
</feature>
<evidence type="ECO:0000256" key="1">
    <source>
        <dbReference type="SAM" id="MobiDB-lite"/>
    </source>
</evidence>
<dbReference type="Proteomes" id="UP000306631">
    <property type="component" value="Unassembled WGS sequence"/>
</dbReference>
<dbReference type="PANTHER" id="PTHR31360:SF0">
    <property type="entry name" value="OIL BODY-ASSOCIATED PROTEIN 1B"/>
    <property type="match status" value="1"/>
</dbReference>
<dbReference type="EMBL" id="NIVS01000027">
    <property type="protein sequence ID" value="OWQ52739.1"/>
    <property type="molecule type" value="Genomic_DNA"/>
</dbReference>
<reference evidence="3 5" key="1">
    <citation type="submission" date="2017-06" db="EMBL/GenBank/DDBJ databases">
        <authorList>
            <person name="Kim H.J."/>
            <person name="Triplett B.A."/>
        </authorList>
    </citation>
    <scope>NUCLEOTIDE SEQUENCE [LARGE SCALE GENOMIC DNA]</scope>
    <source>
        <strain evidence="3 5">13146</strain>
    </source>
</reference>
<evidence type="ECO:0000313" key="4">
    <source>
        <dbReference type="EMBL" id="TGY33632.1"/>
    </source>
</evidence>
<evidence type="ECO:0000313" key="5">
    <source>
        <dbReference type="Proteomes" id="UP000198157"/>
    </source>
</evidence>
<proteinExistence type="predicted"/>
<keyword evidence="2" id="KW-0732">Signal</keyword>
<evidence type="ECO:0000256" key="2">
    <source>
        <dbReference type="SAM" id="SignalP"/>
    </source>
</evidence>
<name>A0A2D0AJM3_STEMA</name>
<sequence length="269" mass="28870">MRRSIVCAAVAVALSACGGGNTESSVQAPGAEETAKTKALETGAAVLQDRPPVDAINAYLDGFHFYNGQMKVQMEAHHYCSILNEDVIQCTIYDGNVKDAKLMGVEYIISAKLFAGLPEQEKALWHSHVQEVKSGQLIAPGIPEVAEHALMEKLIHTYGKTWHTWHTDLDKDLPRGMPQLMMGFTADGQADPAMVAARDARLGVSSEDKRKRRANIAAPPVDAGADAWQKGNVIQIEDPSAGHGHTDKEKTDAPSDAEKNATSSASSGK</sequence>
<reference evidence="4 6" key="2">
    <citation type="submission" date="2019-04" db="EMBL/GenBank/DDBJ databases">
        <title>Microbes associate with the intestines of laboratory mice.</title>
        <authorList>
            <person name="Navarre W."/>
            <person name="Wong E."/>
            <person name="Huang K."/>
            <person name="Tropini C."/>
            <person name="Ng K."/>
            <person name="Yu B."/>
        </authorList>
    </citation>
    <scope>NUCLEOTIDE SEQUENCE [LARGE SCALE GENOMIC DNA]</scope>
    <source>
        <strain evidence="4 6">NM62_B4-13</strain>
    </source>
</reference>
<feature type="compositionally biased region" description="Polar residues" evidence="1">
    <location>
        <begin position="260"/>
        <end position="269"/>
    </location>
</feature>
<accession>A0A2D0AJM3</accession>